<evidence type="ECO:0000313" key="1">
    <source>
        <dbReference type="EMBL" id="KAF0255698.1"/>
    </source>
</evidence>
<gene>
    <name evidence="1" type="ORF">GN299_06300</name>
</gene>
<comment type="caution">
    <text evidence="1">The sequence shown here is derived from an EMBL/GenBank/DDBJ whole genome shotgun (WGS) entry which is preliminary data.</text>
</comment>
<dbReference type="Proteomes" id="UP000442695">
    <property type="component" value="Unassembled WGS sequence"/>
</dbReference>
<proteinExistence type="predicted"/>
<name>A0A7V8EIZ1_PSEPU</name>
<organism evidence="1 2">
    <name type="scientific">Pseudomonas putida</name>
    <name type="common">Arthrobacter siderocapsulatus</name>
    <dbReference type="NCBI Taxonomy" id="303"/>
    <lineage>
        <taxon>Bacteria</taxon>
        <taxon>Pseudomonadati</taxon>
        <taxon>Pseudomonadota</taxon>
        <taxon>Gammaproteobacteria</taxon>
        <taxon>Pseudomonadales</taxon>
        <taxon>Pseudomonadaceae</taxon>
        <taxon>Pseudomonas</taxon>
    </lineage>
</organism>
<protein>
    <submittedName>
        <fullName evidence="1">Uncharacterized protein</fullName>
    </submittedName>
</protein>
<dbReference type="AlphaFoldDB" id="A0A7V8EIZ1"/>
<accession>A0A7V8EIZ1</accession>
<dbReference type="RefSeq" id="WP_156858591.1">
    <property type="nucleotide sequence ID" value="NZ_WOWR01000005.1"/>
</dbReference>
<evidence type="ECO:0000313" key="2">
    <source>
        <dbReference type="Proteomes" id="UP000442695"/>
    </source>
</evidence>
<dbReference type="EMBL" id="WOWR01000005">
    <property type="protein sequence ID" value="KAF0255698.1"/>
    <property type="molecule type" value="Genomic_DNA"/>
</dbReference>
<sequence>MISTNDRNEKDSDDIGLLFHSILRYGEANEERLDRSIVAIGYGVLLANAEKAASEIALQSVDEGDDWDGCVWLQRMEDIDAGSLAEALYSDEVNIPSVVREWLNKYS</sequence>
<reference evidence="1 2" key="1">
    <citation type="submission" date="2019-12" db="EMBL/GenBank/DDBJ databases">
        <authorList>
            <person name="Woiski C."/>
        </authorList>
    </citation>
    <scope>NUCLEOTIDE SEQUENCE [LARGE SCALE GENOMIC DNA]</scope>
    <source>
        <strain evidence="1 2">BOE100</strain>
    </source>
</reference>